<feature type="region of interest" description="Disordered" evidence="9">
    <location>
        <begin position="1657"/>
        <end position="1709"/>
    </location>
</feature>
<feature type="compositionally biased region" description="Pro residues" evidence="9">
    <location>
        <begin position="2804"/>
        <end position="2813"/>
    </location>
</feature>
<evidence type="ECO:0000313" key="13">
    <source>
        <dbReference type="Proteomes" id="UP000887116"/>
    </source>
</evidence>
<dbReference type="SUPFAM" id="SSF52540">
    <property type="entry name" value="P-loop containing nucleoside triphosphate hydrolases"/>
    <property type="match status" value="2"/>
</dbReference>
<dbReference type="Gene3D" id="3.40.50.300">
    <property type="entry name" value="P-loop containing nucleotide triphosphate hydrolases"/>
    <property type="match status" value="1"/>
</dbReference>
<feature type="compositionally biased region" description="Low complexity" evidence="9">
    <location>
        <begin position="2288"/>
        <end position="2299"/>
    </location>
</feature>
<feature type="compositionally biased region" description="Polar residues" evidence="9">
    <location>
        <begin position="389"/>
        <end position="402"/>
    </location>
</feature>
<feature type="compositionally biased region" description="Low complexity" evidence="9">
    <location>
        <begin position="1431"/>
        <end position="1533"/>
    </location>
</feature>
<dbReference type="Pfam" id="PF00176">
    <property type="entry name" value="SNF2-rel_dom"/>
    <property type="match status" value="1"/>
</dbReference>
<evidence type="ECO:0000256" key="1">
    <source>
        <dbReference type="ARBA" id="ARBA00004123"/>
    </source>
</evidence>
<protein>
    <submittedName>
        <fullName evidence="12">Helicase ARIP4</fullName>
    </submittedName>
</protein>
<accession>A0A8X6HV12</accession>
<dbReference type="PROSITE" id="PS51194">
    <property type="entry name" value="HELICASE_CTER"/>
    <property type="match status" value="1"/>
</dbReference>
<dbReference type="GO" id="GO:0005634">
    <property type="term" value="C:nucleus"/>
    <property type="evidence" value="ECO:0007669"/>
    <property type="project" value="UniProtKB-SubCell"/>
</dbReference>
<dbReference type="Pfam" id="PF00271">
    <property type="entry name" value="Helicase_C"/>
    <property type="match status" value="1"/>
</dbReference>
<feature type="compositionally biased region" description="Low complexity" evidence="9">
    <location>
        <begin position="474"/>
        <end position="497"/>
    </location>
</feature>
<feature type="domain" description="Helicase C-terminal" evidence="11">
    <location>
        <begin position="1813"/>
        <end position="1986"/>
    </location>
</feature>
<feature type="compositionally biased region" description="Polar residues" evidence="9">
    <location>
        <begin position="1657"/>
        <end position="1707"/>
    </location>
</feature>
<feature type="region of interest" description="Disordered" evidence="9">
    <location>
        <begin position="2422"/>
        <end position="2441"/>
    </location>
</feature>
<dbReference type="CDD" id="cd18793">
    <property type="entry name" value="SF2_C_SNF"/>
    <property type="match status" value="1"/>
</dbReference>
<feature type="region of interest" description="Disordered" evidence="9">
    <location>
        <begin position="2830"/>
        <end position="2881"/>
    </location>
</feature>
<feature type="region of interest" description="Disordered" evidence="9">
    <location>
        <begin position="2560"/>
        <end position="2584"/>
    </location>
</feature>
<evidence type="ECO:0000259" key="10">
    <source>
        <dbReference type="PROSITE" id="PS51192"/>
    </source>
</evidence>
<evidence type="ECO:0000256" key="4">
    <source>
        <dbReference type="ARBA" id="ARBA00022801"/>
    </source>
</evidence>
<dbReference type="InterPro" id="IPR027417">
    <property type="entry name" value="P-loop_NTPase"/>
</dbReference>
<feature type="compositionally biased region" description="Basic residues" evidence="9">
    <location>
        <begin position="2684"/>
        <end position="2702"/>
    </location>
</feature>
<dbReference type="InterPro" id="IPR049730">
    <property type="entry name" value="SNF2/RAD54-like_C"/>
</dbReference>
<comment type="subcellular location">
    <subcellularLocation>
        <location evidence="1">Nucleus</location>
    </subcellularLocation>
</comment>
<comment type="similarity">
    <text evidence="2">Belongs to the SNF2/RAD54 helicase family.</text>
</comment>
<feature type="region of interest" description="Disordered" evidence="9">
    <location>
        <begin position="2635"/>
        <end position="2714"/>
    </location>
</feature>
<feature type="compositionally biased region" description="Low complexity" evidence="9">
    <location>
        <begin position="2830"/>
        <end position="2856"/>
    </location>
</feature>
<dbReference type="InterPro" id="IPR038718">
    <property type="entry name" value="SNF2-like_sf"/>
</dbReference>
<feature type="compositionally biased region" description="Polar residues" evidence="9">
    <location>
        <begin position="2673"/>
        <end position="2683"/>
    </location>
</feature>
<feature type="region of interest" description="Disordered" evidence="9">
    <location>
        <begin position="333"/>
        <end position="681"/>
    </location>
</feature>
<evidence type="ECO:0000313" key="12">
    <source>
        <dbReference type="EMBL" id="GFR30153.1"/>
    </source>
</evidence>
<feature type="compositionally biased region" description="Polar residues" evidence="9">
    <location>
        <begin position="2300"/>
        <end position="2314"/>
    </location>
</feature>
<feature type="compositionally biased region" description="Polar residues" evidence="9">
    <location>
        <begin position="821"/>
        <end position="855"/>
    </location>
</feature>
<evidence type="ECO:0000256" key="3">
    <source>
        <dbReference type="ARBA" id="ARBA00022741"/>
    </source>
</evidence>
<evidence type="ECO:0000256" key="8">
    <source>
        <dbReference type="ARBA" id="ARBA00023242"/>
    </source>
</evidence>
<dbReference type="GO" id="GO:0005524">
    <property type="term" value="F:ATP binding"/>
    <property type="evidence" value="ECO:0007669"/>
    <property type="project" value="UniProtKB-KW"/>
</dbReference>
<dbReference type="PANTHER" id="PTHR45797:SF1">
    <property type="entry name" value="HELICASE ARIP4"/>
    <property type="match status" value="1"/>
</dbReference>
<feature type="compositionally biased region" description="Low complexity" evidence="9">
    <location>
        <begin position="509"/>
        <end position="533"/>
    </location>
</feature>
<comment type="caution">
    <text evidence="12">The sequence shown here is derived from an EMBL/GenBank/DDBJ whole genome shotgun (WGS) entry which is preliminary data.</text>
</comment>
<dbReference type="PANTHER" id="PTHR45797">
    <property type="entry name" value="RAD54-LIKE"/>
    <property type="match status" value="1"/>
</dbReference>
<feature type="region of interest" description="Disordered" evidence="9">
    <location>
        <begin position="2794"/>
        <end position="2813"/>
    </location>
</feature>
<feature type="compositionally biased region" description="Low complexity" evidence="9">
    <location>
        <begin position="914"/>
        <end position="929"/>
    </location>
</feature>
<dbReference type="GO" id="GO:0016887">
    <property type="term" value="F:ATP hydrolysis activity"/>
    <property type="evidence" value="ECO:0007669"/>
    <property type="project" value="InterPro"/>
</dbReference>
<feature type="compositionally biased region" description="Polar residues" evidence="9">
    <location>
        <begin position="1226"/>
        <end position="1307"/>
    </location>
</feature>
<feature type="compositionally biased region" description="Low complexity" evidence="9">
    <location>
        <begin position="1308"/>
        <end position="1328"/>
    </location>
</feature>
<evidence type="ECO:0000256" key="9">
    <source>
        <dbReference type="SAM" id="MobiDB-lite"/>
    </source>
</evidence>
<feature type="region of interest" description="Disordered" evidence="9">
    <location>
        <begin position="945"/>
        <end position="1600"/>
    </location>
</feature>
<feature type="compositionally biased region" description="Polar residues" evidence="9">
    <location>
        <begin position="2259"/>
        <end position="2269"/>
    </location>
</feature>
<organism evidence="12 13">
    <name type="scientific">Trichonephila clavata</name>
    <name type="common">Joro spider</name>
    <name type="synonym">Nephila clavata</name>
    <dbReference type="NCBI Taxonomy" id="2740835"/>
    <lineage>
        <taxon>Eukaryota</taxon>
        <taxon>Metazoa</taxon>
        <taxon>Ecdysozoa</taxon>
        <taxon>Arthropoda</taxon>
        <taxon>Chelicerata</taxon>
        <taxon>Arachnida</taxon>
        <taxon>Araneae</taxon>
        <taxon>Araneomorphae</taxon>
        <taxon>Entelegynae</taxon>
        <taxon>Araneoidea</taxon>
        <taxon>Nephilidae</taxon>
        <taxon>Trichonephila</taxon>
    </lineage>
</organism>
<feature type="compositionally biased region" description="Polar residues" evidence="9">
    <location>
        <begin position="2635"/>
        <end position="2665"/>
    </location>
</feature>
<gene>
    <name evidence="12" type="primary">rad54l2</name>
    <name evidence="12" type="ORF">TNCT_316381</name>
</gene>
<proteinExistence type="inferred from homology"/>
<feature type="compositionally biased region" description="Polar residues" evidence="9">
    <location>
        <begin position="498"/>
        <end position="508"/>
    </location>
</feature>
<feature type="compositionally biased region" description="Low complexity" evidence="9">
    <location>
        <begin position="1344"/>
        <end position="1423"/>
    </location>
</feature>
<keyword evidence="5 12" id="KW-0347">Helicase</keyword>
<feature type="region of interest" description="Disordered" evidence="9">
    <location>
        <begin position="229"/>
        <end position="250"/>
    </location>
</feature>
<feature type="compositionally biased region" description="Polar residues" evidence="9">
    <location>
        <begin position="670"/>
        <end position="681"/>
    </location>
</feature>
<feature type="region of interest" description="Disordered" evidence="9">
    <location>
        <begin position="821"/>
        <end position="932"/>
    </location>
</feature>
<feature type="compositionally biased region" description="Polar residues" evidence="9">
    <location>
        <begin position="415"/>
        <end position="473"/>
    </location>
</feature>
<feature type="region of interest" description="Disordered" evidence="9">
    <location>
        <begin position="2255"/>
        <end position="2344"/>
    </location>
</feature>
<feature type="compositionally biased region" description="Low complexity" evidence="9">
    <location>
        <begin position="656"/>
        <end position="669"/>
    </location>
</feature>
<dbReference type="InterPro" id="IPR000330">
    <property type="entry name" value="SNF2_N"/>
</dbReference>
<keyword evidence="7" id="KW-0238">DNA-binding</keyword>
<feature type="region of interest" description="Disordered" evidence="9">
    <location>
        <begin position="285"/>
        <end position="304"/>
    </location>
</feature>
<dbReference type="GO" id="GO:0004386">
    <property type="term" value="F:helicase activity"/>
    <property type="evidence" value="ECO:0007669"/>
    <property type="project" value="UniProtKB-KW"/>
</dbReference>
<evidence type="ECO:0000256" key="6">
    <source>
        <dbReference type="ARBA" id="ARBA00022840"/>
    </source>
</evidence>
<dbReference type="Proteomes" id="UP000887116">
    <property type="component" value="Unassembled WGS sequence"/>
</dbReference>
<dbReference type="InterPro" id="IPR044574">
    <property type="entry name" value="ARIP4-like"/>
</dbReference>
<dbReference type="Gene3D" id="3.40.50.10810">
    <property type="entry name" value="Tandem AAA-ATPase domain"/>
    <property type="match status" value="1"/>
</dbReference>
<dbReference type="SMART" id="SM00490">
    <property type="entry name" value="HELICc"/>
    <property type="match status" value="1"/>
</dbReference>
<keyword evidence="8" id="KW-0539">Nucleus</keyword>
<feature type="compositionally biased region" description="Polar residues" evidence="9">
    <location>
        <begin position="1567"/>
        <end position="1600"/>
    </location>
</feature>
<name>A0A8X6HV12_TRICU</name>
<keyword evidence="3" id="KW-0547">Nucleotide-binding</keyword>
<dbReference type="InterPro" id="IPR014001">
    <property type="entry name" value="Helicase_ATP-bd"/>
</dbReference>
<feature type="compositionally biased region" description="Polar residues" evidence="9">
    <location>
        <begin position="2703"/>
        <end position="2714"/>
    </location>
</feature>
<feature type="compositionally biased region" description="Polar residues" evidence="9">
    <location>
        <begin position="333"/>
        <end position="343"/>
    </location>
</feature>
<feature type="compositionally biased region" description="Polar residues" evidence="9">
    <location>
        <begin position="2857"/>
        <end position="2866"/>
    </location>
</feature>
<feature type="compositionally biased region" description="Low complexity" evidence="9">
    <location>
        <begin position="344"/>
        <end position="388"/>
    </location>
</feature>
<keyword evidence="6" id="KW-0067">ATP-binding</keyword>
<dbReference type="OrthoDB" id="6436697at2759"/>
<feature type="compositionally biased region" description="Low complexity" evidence="9">
    <location>
        <begin position="856"/>
        <end position="907"/>
    </location>
</feature>
<dbReference type="EMBL" id="BMAO01019369">
    <property type="protein sequence ID" value="GFR30153.1"/>
    <property type="molecule type" value="Genomic_DNA"/>
</dbReference>
<evidence type="ECO:0000256" key="2">
    <source>
        <dbReference type="ARBA" id="ARBA00007025"/>
    </source>
</evidence>
<keyword evidence="4" id="KW-0378">Hydrolase</keyword>
<feature type="compositionally biased region" description="Low complexity" evidence="9">
    <location>
        <begin position="294"/>
        <end position="304"/>
    </location>
</feature>
<reference evidence="12" key="1">
    <citation type="submission" date="2020-07" db="EMBL/GenBank/DDBJ databases">
        <title>Multicomponent nature underlies the extraordinary mechanical properties of spider dragline silk.</title>
        <authorList>
            <person name="Kono N."/>
            <person name="Nakamura H."/>
            <person name="Mori M."/>
            <person name="Yoshida Y."/>
            <person name="Ohtoshi R."/>
            <person name="Malay A.D."/>
            <person name="Moran D.A.P."/>
            <person name="Tomita M."/>
            <person name="Numata K."/>
            <person name="Arakawa K."/>
        </authorList>
    </citation>
    <scope>NUCLEOTIDE SEQUENCE</scope>
</reference>
<evidence type="ECO:0000256" key="7">
    <source>
        <dbReference type="ARBA" id="ARBA00023125"/>
    </source>
</evidence>
<feature type="compositionally biased region" description="Low complexity" evidence="9">
    <location>
        <begin position="552"/>
        <end position="643"/>
    </location>
</feature>
<keyword evidence="13" id="KW-1185">Reference proteome</keyword>
<dbReference type="InterPro" id="IPR001650">
    <property type="entry name" value="Helicase_C-like"/>
</dbReference>
<evidence type="ECO:0000256" key="5">
    <source>
        <dbReference type="ARBA" id="ARBA00022806"/>
    </source>
</evidence>
<sequence>MYEHIVIPGPDLVICDEGHRIKNSLASTSMALKSIKTRRRVVLTGYPLQNNLLEYWCMVDFVRPNYLGTRAEFCNMFERPISNGQCIDSTPRDRQLMRFRSHVLHSLLVGFVQRRGHSVLRAVLPKKEEHVLLIRMTPIQRQLYKCFVKDLLYVQQATNPLKLFAVCCKIWNHPDILYKLLQEKKAQEDIDLDIDITMASSSAISSSVCTIKKRAINQTKPKLVQRPLRALPRSLKPQPGMSSSDDAVKSESINCELRSIQGNEEISFNSSDLCKEEFLSTNSTSMPVQKDFPQGSQNSYQNQYSKSNLSQSFCQQNFNISSAQPYNTSQYMSQTSNVNQTKFSSQASPQSGSQQQYGQSPLLQPQFGQNQNHYSQSSSQTFSPSNSQFAGQSNAPQETSVHPPQSPSQTKSQSNTVSYSQQTDAQKQYQPNMSQTQFPKQSNSSQDVHFSQSANQTFPSLSAQQYPQSSTSLQPYNSQSSNQQYSQQQSYPPTSNQHQYSEQTPLQFTSASADIRSHSSSQQSYSQMTNTSSHVTEQPVAHFSSQTTFQRSPPHSQFSQNQSSQQYSQHSTSLSTQFTSQGSFSQISSEHFSPQSSTQQTSPTPTSFPQSTEFSQSSLSQQYQPQNMQPFAQQQTVQSQFNQNHRPLPENTQTYPQQSSPMQSQFPQPYCQSEQPFSEQTLTQQFSQNLGQQNFTSSQPFSHQPQQATKFSGKQGAQNSYSQQSSVGNLQFAPSSTQTNTNQKQVSHSPPQEGNQKFPQQAFSSQHTTESQFPQPVGSALPFCLQTSQSNSQTFPQQNSQSTTLYNLQRASPTPHAYVQSMSNTSQYNQKTSKSPQGYNQATSQQFTHSGNHATQQYNQQQQTSQQYGPQINQTSQFSQLPASAQQFSAQSSKSQQFSQANQNQLFPQQTKTSQNSQAQKSYSQSSQQPGQNISQFNQQTLFSQSAPQLSQYSSQIPQSPQYPQQSAQSSQQYTQPSVQSQQFTQPPSQASQQFTQPPSQASQQFTQPPSQASQQFTQPPSQASQQFTQPPSQASQQFTQPPSQQFNQPPSQSPQQFNQPPSQSPQQFNQPPSQSPQQFNQPPSQSPQQFNQPPSQTPQQFSQPLSQSPQQFTQPLAQSPQQFTQPSAQSPQQFTQPPAQSPQQFTQPSAQSPQQFTQPPTQSPQQFNQPPAQSLQQYNQQPAQSSQQYIQPPTQSSQQYSQSTVSPQLYLQQSEQSSQQFSQPAGQSSHQYTQQSTPPHQNAQSTQHFASHSHQFAQQATQASQDFNQHSIQKTSEPFSQQLGQSSQQYNNPTNQSPQQYNQLSGQPSQQFNQQATQPQQANQSASIFNPQTYKQQFNQNGPSSQPYSQNSQSSQQYNQMTGQSSQQYTQQTLQGSQQFSQQSNQPYSQQSCQPGQQYSQQQNQSPQQFAQPSQPSQQFPQQPIPSPQQFPQQPAQSPQQFTQPAQSPQQFPHQTTPSPQQFVHQPVQSPQQQYSQQTTSPQQFSQQPIPSPQQFSQQPTPSPQQFSQQPTSSPQQFSQQPTPSPQQFSQQNTHSPQEFVQQSSQQTPQSSQQYSQQYKQALIPGQSTQFPMSQQCLPNAPSQQFSNSYPQSSNQDSVKGTFQSEYQNQSISSLPQQGIPVQSVNSQALKQNIRGGKVKQGRTNKSLCQNLLPQASAQHPQSSLKQPSSFSVQAFQDGSPSTNSSQHSLGQQTMKQMQSGGNATFQPLDATVQDNFSVPHVKQDSEMFSGKCPKAALQQGKAQISSDSTNIQLSHTTKSDPVQLENDQQSSTCSDTALIPFRDRMDSSINYEWAIPIMKDYVLGVVENSHKMMVLFVIISETLHIGDKLLVFSQSLSTLDLLEQFLSKIQVPRKPDQPDQAPNETWCRNKNYFRLDGSTSAQEREKLINEFNRNDNVSLFLLSTRAGCLGINLVGANRIVVMDASWNPCHDAQAVCRIYRYGQKKQCHIYRLVTDNSLEKRIYDRQVNKQGMSDRVVDELNPESNFTWKDVTTLIQDDEDDGPVQELSKFSSSYSDKVLKYLVTEMSPSLSKEPFEHESLLLDRKDLKLTKQEKRLAKQSYEMAKRANMINIRTTYSYLPGNAGQLIINNKQCQWVGGTTIRVLPNQSTSSASNVRPGTTATPITASPSLMSSLFKQGVMVQKLTMPSNVSIPVLTPGAPPVVIPAGQDVLVLRTPKGVYLRLPDGRIIAVQLPPSLLAKTQFRPNVVTHFRPATPKVGGNQPSTVINTPRGQSIGIIKQTLQCGGTVRYLGPRSAAGSTVQSSTRGSAPEVIDLSDDDEPSIRKSASTSNASTNSSESDTGSIDQENSFQPSVLPGKQITIRKVSPSSPQSVMSSSKEKCEIPQVLSKNKQITIMPINPSNQQNRQKFAPQLAQPVRVQQMLLQPQQGKRKPFQKSSKVQISPLLTGKNVRPQITITQPTSTHSSIHSQKLRQSISHQQKNPDFLESICESSMNSPSKQTEDSINIGSERSHSPAIVQSLQTSSVSEILQNSKGISISLSDSSKVNADSLASLTNKMNPNLLISPVEQPSISDVLPQKNIFHQKNVTSASNLQTQNTLNTEQSSQPMCKSPQSSIKTDSSVQQLNVSQNMYGLKPTSSHQANFSVSQATSLPSSVSSQLHNSDQTFHSHVVSQSNMHQMQTKQHSEHQSLQYATQTNSSQIPRSGVASPHPTQAVSQNRHMPTRKRKATNKVASKKSQHQHSLVSSNHPMQSHSSEVIQQFHHLPENHFSSFPHHLPGSDFQAFPNFSSHKQVSHIQHPQPLHPLQHSQEHVLPHLQHMSHMYPLASHLAGSPSSLTDMQPPAPRAWPVPQPAVSSFHPFSQSSSFYSSGQESSQFSFQPSSFSLPQSSVASSTNQSESNILSGSGGEKTAEISSSDL</sequence>
<feature type="domain" description="Helicase ATP-binding" evidence="10">
    <location>
        <begin position="1"/>
        <end position="65"/>
    </location>
</feature>
<feature type="compositionally biased region" description="Low complexity" evidence="9">
    <location>
        <begin position="1543"/>
        <end position="1562"/>
    </location>
</feature>
<feature type="compositionally biased region" description="Low complexity" evidence="9">
    <location>
        <begin position="948"/>
        <end position="1225"/>
    </location>
</feature>
<feature type="region of interest" description="Disordered" evidence="9">
    <location>
        <begin position="693"/>
        <end position="782"/>
    </location>
</feature>
<feature type="compositionally biased region" description="Polar residues" evidence="9">
    <location>
        <begin position="693"/>
        <end position="774"/>
    </location>
</feature>
<evidence type="ECO:0000259" key="11">
    <source>
        <dbReference type="PROSITE" id="PS51194"/>
    </source>
</evidence>
<feature type="compositionally biased region" description="Low complexity" evidence="9">
    <location>
        <begin position="2327"/>
        <end position="2338"/>
    </location>
</feature>
<dbReference type="PROSITE" id="PS51192">
    <property type="entry name" value="HELICASE_ATP_BIND_1"/>
    <property type="match status" value="1"/>
</dbReference>
<dbReference type="GO" id="GO:0003677">
    <property type="term" value="F:DNA binding"/>
    <property type="evidence" value="ECO:0007669"/>
    <property type="project" value="UniProtKB-KW"/>
</dbReference>
<feature type="compositionally biased region" description="Polar residues" evidence="9">
    <location>
        <begin position="1329"/>
        <end position="1343"/>
    </location>
</feature>